<keyword evidence="3" id="KW-0649">Protein kinase inhibitor</keyword>
<evidence type="ECO:0000256" key="1">
    <source>
        <dbReference type="ARBA" id="ARBA00004123"/>
    </source>
</evidence>
<evidence type="ECO:0000259" key="7">
    <source>
        <dbReference type="Pfam" id="PF02234"/>
    </source>
</evidence>
<dbReference type="GO" id="GO:0051726">
    <property type="term" value="P:regulation of cell cycle"/>
    <property type="evidence" value="ECO:0007669"/>
    <property type="project" value="InterPro"/>
</dbReference>
<proteinExistence type="inferred from homology"/>
<feature type="compositionally biased region" description="Low complexity" evidence="6">
    <location>
        <begin position="222"/>
        <end position="233"/>
    </location>
</feature>
<accession>A0A8D8FH65</accession>
<sequence>MSAKVYNPMILSEISTLRSPAIGRRPAPTSAARITAARVKRDLFGPVDKEDSKKFIERELAAQNDVLSKKWGFDFRSGEPLQNHEQYQWERVPPTSAPSCFVGGMVALTRAAHVVGTATASEDLMDQRAERENGTCFSTTAAAVSGSDTEMDAPVLTHPLAKIGSSTATTTVVSLSSSSSFPASATRARRQQRITDYLKERKRLSSSAPKVALAKRARQMLSGSPTASSSSSQ</sequence>
<dbReference type="EMBL" id="HBUE01195636">
    <property type="protein sequence ID" value="CAG6527494.1"/>
    <property type="molecule type" value="Transcribed_RNA"/>
</dbReference>
<dbReference type="PANTHER" id="PTHR10265">
    <property type="entry name" value="CYCLIN-DEPENDENT KINASE INHIBITOR 1"/>
    <property type="match status" value="1"/>
</dbReference>
<evidence type="ECO:0000256" key="6">
    <source>
        <dbReference type="SAM" id="MobiDB-lite"/>
    </source>
</evidence>
<comment type="similarity">
    <text evidence="2">Belongs to the CDI family.</text>
</comment>
<dbReference type="Pfam" id="PF02234">
    <property type="entry name" value="CDI"/>
    <property type="match status" value="1"/>
</dbReference>
<keyword evidence="5" id="KW-0131">Cell cycle</keyword>
<evidence type="ECO:0000256" key="2">
    <source>
        <dbReference type="ARBA" id="ARBA00006726"/>
    </source>
</evidence>
<name>A0A8D8FH65_CULPI</name>
<dbReference type="EMBL" id="HBUE01301630">
    <property type="protein sequence ID" value="CAG6579216.1"/>
    <property type="molecule type" value="Transcribed_RNA"/>
</dbReference>
<organism evidence="8">
    <name type="scientific">Culex pipiens</name>
    <name type="common">House mosquito</name>
    <dbReference type="NCBI Taxonomy" id="7175"/>
    <lineage>
        <taxon>Eukaryota</taxon>
        <taxon>Metazoa</taxon>
        <taxon>Ecdysozoa</taxon>
        <taxon>Arthropoda</taxon>
        <taxon>Hexapoda</taxon>
        <taxon>Insecta</taxon>
        <taxon>Pterygota</taxon>
        <taxon>Neoptera</taxon>
        <taxon>Endopterygota</taxon>
        <taxon>Diptera</taxon>
        <taxon>Nematocera</taxon>
        <taxon>Culicoidea</taxon>
        <taxon>Culicidae</taxon>
        <taxon>Culicinae</taxon>
        <taxon>Culicini</taxon>
        <taxon>Culex</taxon>
        <taxon>Culex</taxon>
    </lineage>
</organism>
<comment type="subcellular location">
    <subcellularLocation>
        <location evidence="1">Nucleus</location>
    </subcellularLocation>
</comment>
<dbReference type="EMBL" id="HBUE01070870">
    <property type="protein sequence ID" value="CAG6472555.1"/>
    <property type="molecule type" value="Transcribed_RNA"/>
</dbReference>
<evidence type="ECO:0000313" key="8">
    <source>
        <dbReference type="EMBL" id="CAG6472557.1"/>
    </source>
</evidence>
<dbReference type="Gene3D" id="4.10.365.10">
    <property type="entry name" value="p27"/>
    <property type="match status" value="1"/>
</dbReference>
<dbReference type="InterPro" id="IPR044898">
    <property type="entry name" value="CDI_dom_sf"/>
</dbReference>
<protein>
    <submittedName>
        <fullName evidence="8">Cyclin-dependent kinase inhibitor 1B</fullName>
    </submittedName>
</protein>
<feature type="domain" description="Cyclin-dependent kinase inhibitor" evidence="7">
    <location>
        <begin position="43"/>
        <end position="92"/>
    </location>
</feature>
<dbReference type="GO" id="GO:0004861">
    <property type="term" value="F:cyclin-dependent protein serine/threonine kinase inhibitor activity"/>
    <property type="evidence" value="ECO:0007669"/>
    <property type="project" value="InterPro"/>
</dbReference>
<keyword evidence="4" id="KW-0539">Nucleus</keyword>
<feature type="region of interest" description="Disordered" evidence="6">
    <location>
        <begin position="198"/>
        <end position="233"/>
    </location>
</feature>
<dbReference type="InterPro" id="IPR003175">
    <property type="entry name" value="CDI_dom"/>
</dbReference>
<dbReference type="GO" id="GO:0005634">
    <property type="term" value="C:nucleus"/>
    <property type="evidence" value="ECO:0007669"/>
    <property type="project" value="UniProtKB-SubCell"/>
</dbReference>
<reference evidence="8" key="1">
    <citation type="submission" date="2021-05" db="EMBL/GenBank/DDBJ databases">
        <authorList>
            <person name="Alioto T."/>
            <person name="Alioto T."/>
            <person name="Gomez Garrido J."/>
        </authorList>
    </citation>
    <scope>NUCLEOTIDE SEQUENCE</scope>
</reference>
<evidence type="ECO:0000256" key="3">
    <source>
        <dbReference type="ARBA" id="ARBA00023013"/>
    </source>
</evidence>
<evidence type="ECO:0000256" key="5">
    <source>
        <dbReference type="ARBA" id="ARBA00023306"/>
    </source>
</evidence>
<dbReference type="EMBL" id="HBUE01070871">
    <property type="protein sequence ID" value="CAG6472557.1"/>
    <property type="molecule type" value="Transcribed_RNA"/>
</dbReference>
<evidence type="ECO:0000256" key="4">
    <source>
        <dbReference type="ARBA" id="ARBA00023242"/>
    </source>
</evidence>
<dbReference type="PANTHER" id="PTHR10265:SF45">
    <property type="entry name" value="DACAPO"/>
    <property type="match status" value="1"/>
</dbReference>
<dbReference type="AlphaFoldDB" id="A0A8D8FH65"/>